<dbReference type="AlphaFoldDB" id="A0A9D1SY15"/>
<dbReference type="GO" id="GO:0016787">
    <property type="term" value="F:hydrolase activity"/>
    <property type="evidence" value="ECO:0007669"/>
    <property type="project" value="UniProtKB-UniRule"/>
</dbReference>
<dbReference type="EMBL" id="DVOJ01000006">
    <property type="protein sequence ID" value="HIV01238.1"/>
    <property type="molecule type" value="Genomic_DNA"/>
</dbReference>
<protein>
    <submittedName>
        <fullName evidence="7">AAA family ATPase</fullName>
    </submittedName>
</protein>
<name>A0A9D1SY15_9FIRM</name>
<evidence type="ECO:0000313" key="8">
    <source>
        <dbReference type="Proteomes" id="UP000886861"/>
    </source>
</evidence>
<dbReference type="GO" id="GO:0043138">
    <property type="term" value="F:3'-5' DNA helicase activity"/>
    <property type="evidence" value="ECO:0007669"/>
    <property type="project" value="TreeGrafter"/>
</dbReference>
<dbReference type="Proteomes" id="UP000886861">
    <property type="component" value="Unassembled WGS sequence"/>
</dbReference>
<dbReference type="InterPro" id="IPR000212">
    <property type="entry name" value="DNA_helicase_UvrD/REP"/>
</dbReference>
<dbReference type="PANTHER" id="PTHR11070:SF17">
    <property type="entry name" value="DNA HELICASE IV"/>
    <property type="match status" value="1"/>
</dbReference>
<evidence type="ECO:0000256" key="4">
    <source>
        <dbReference type="ARBA" id="ARBA00022840"/>
    </source>
</evidence>
<dbReference type="InterPro" id="IPR027417">
    <property type="entry name" value="P-loop_NTPase"/>
</dbReference>
<keyword evidence="1 5" id="KW-0547">Nucleotide-binding</keyword>
<evidence type="ECO:0000256" key="5">
    <source>
        <dbReference type="PROSITE-ProRule" id="PRU00560"/>
    </source>
</evidence>
<dbReference type="GO" id="GO:0000725">
    <property type="term" value="P:recombinational repair"/>
    <property type="evidence" value="ECO:0007669"/>
    <property type="project" value="TreeGrafter"/>
</dbReference>
<sequence length="664" mass="75845">MLEEKELELEKAHLKEVFSAIKARLELLESALNNYNERTHELSKFIADNFYDMDAQEAAVQRNLLDNLNLEKAGVEHALFKCEKELSRAYFGRIDFKEDGEKEAESCYIGIGYVENEKGFPYVLDWRAPISSLYYDYELGEASYQAPDGEISGEILLKRQYKVEGEDLIFAFDSSVTINDDILQDVLGESSGTRMKEIVSTIQKEQNKIIRSNDYENLLVQGVAGSGKTSIALHRVAYLLYKNRLSSKDIVIVSPSTLFSRYISDVLPELGEQNVYTTTFEEIAKEELHGILWFESRAEMLDDLLLGNQARANEVSYKESAEFFQSLKTFLNDVVSLSFEAKDINLGDRKIKAEEINALYNERYNNKKPATRIEWIADYVADQLGENVNNSAVTSRIKKVLLGMFKINNITEIYLAFLKAIGMSQNIFVAQNYIRFEDVAPVLYIKDYILGTQEYKEFKFCVIDEMQDYGEIALELISKRYPCPKTILGDIYQSIERVLNHAYLDDLAKKLNNARLVKLAKTYRSTVEITEYSQNLIGLTGAINFKRHGDPVKQIQSVNFKQEIQTELGLCMEKGFKHIAVITPTIKEAERLYFNNPELESVRLVLNNTSELPEGVMIVPATICKGLEFDAVVQVRRKPKTYLEKNADYIAATRALHKLVVITI</sequence>
<feature type="domain" description="UvrD-like helicase ATP-binding" evidence="6">
    <location>
        <begin position="201"/>
        <end position="526"/>
    </location>
</feature>
<dbReference type="InterPro" id="IPR014016">
    <property type="entry name" value="UvrD-like_ATP-bd"/>
</dbReference>
<evidence type="ECO:0000259" key="6">
    <source>
        <dbReference type="PROSITE" id="PS51198"/>
    </source>
</evidence>
<reference evidence="7" key="2">
    <citation type="journal article" date="2021" name="PeerJ">
        <title>Extensive microbial diversity within the chicken gut microbiome revealed by metagenomics and culture.</title>
        <authorList>
            <person name="Gilroy R."/>
            <person name="Ravi A."/>
            <person name="Getino M."/>
            <person name="Pursley I."/>
            <person name="Horton D.L."/>
            <person name="Alikhan N.F."/>
            <person name="Baker D."/>
            <person name="Gharbi K."/>
            <person name="Hall N."/>
            <person name="Watson M."/>
            <person name="Adriaenssens E.M."/>
            <person name="Foster-Nyarko E."/>
            <person name="Jarju S."/>
            <person name="Secka A."/>
            <person name="Antonio M."/>
            <person name="Oren A."/>
            <person name="Chaudhuri R.R."/>
            <person name="La Ragione R."/>
            <person name="Hildebrand F."/>
            <person name="Pallen M.J."/>
        </authorList>
    </citation>
    <scope>NUCLEOTIDE SEQUENCE</scope>
    <source>
        <strain evidence="7">CHK186-9395</strain>
    </source>
</reference>
<feature type="binding site" evidence="5">
    <location>
        <begin position="222"/>
        <end position="229"/>
    </location>
    <ligand>
        <name>ATP</name>
        <dbReference type="ChEBI" id="CHEBI:30616"/>
    </ligand>
</feature>
<dbReference type="GO" id="GO:0003677">
    <property type="term" value="F:DNA binding"/>
    <property type="evidence" value="ECO:0007669"/>
    <property type="project" value="InterPro"/>
</dbReference>
<dbReference type="GO" id="GO:0005524">
    <property type="term" value="F:ATP binding"/>
    <property type="evidence" value="ECO:0007669"/>
    <property type="project" value="UniProtKB-UniRule"/>
</dbReference>
<evidence type="ECO:0000313" key="7">
    <source>
        <dbReference type="EMBL" id="HIV01238.1"/>
    </source>
</evidence>
<dbReference type="PANTHER" id="PTHR11070">
    <property type="entry name" value="UVRD / RECB / PCRA DNA HELICASE FAMILY MEMBER"/>
    <property type="match status" value="1"/>
</dbReference>
<reference evidence="7" key="1">
    <citation type="submission" date="2020-10" db="EMBL/GenBank/DDBJ databases">
        <authorList>
            <person name="Gilroy R."/>
        </authorList>
    </citation>
    <scope>NUCLEOTIDE SEQUENCE</scope>
    <source>
        <strain evidence="7">CHK186-9395</strain>
    </source>
</reference>
<dbReference type="Pfam" id="PF00580">
    <property type="entry name" value="UvrD-helicase"/>
    <property type="match status" value="1"/>
</dbReference>
<dbReference type="GO" id="GO:0005829">
    <property type="term" value="C:cytosol"/>
    <property type="evidence" value="ECO:0007669"/>
    <property type="project" value="TreeGrafter"/>
</dbReference>
<keyword evidence="2 5" id="KW-0378">Hydrolase</keyword>
<evidence type="ECO:0000256" key="2">
    <source>
        <dbReference type="ARBA" id="ARBA00022801"/>
    </source>
</evidence>
<evidence type="ECO:0000256" key="3">
    <source>
        <dbReference type="ARBA" id="ARBA00022806"/>
    </source>
</evidence>
<gene>
    <name evidence="7" type="ORF">IAA62_01620</name>
</gene>
<dbReference type="PROSITE" id="PS51198">
    <property type="entry name" value="UVRD_HELICASE_ATP_BIND"/>
    <property type="match status" value="1"/>
</dbReference>
<comment type="caution">
    <text evidence="7">The sequence shown here is derived from an EMBL/GenBank/DDBJ whole genome shotgun (WGS) entry which is preliminary data.</text>
</comment>
<keyword evidence="4 5" id="KW-0067">ATP-binding</keyword>
<proteinExistence type="predicted"/>
<keyword evidence="3 5" id="KW-0347">Helicase</keyword>
<organism evidence="7 8">
    <name type="scientific">Candidatus Caccopulliclostridium gallistercoris</name>
    <dbReference type="NCBI Taxonomy" id="2840719"/>
    <lineage>
        <taxon>Bacteria</taxon>
        <taxon>Bacillati</taxon>
        <taxon>Bacillota</taxon>
        <taxon>Clostridia</taxon>
        <taxon>Candidatus Caccopulliclostridium</taxon>
    </lineage>
</organism>
<evidence type="ECO:0000256" key="1">
    <source>
        <dbReference type="ARBA" id="ARBA00022741"/>
    </source>
</evidence>
<dbReference type="Gene3D" id="3.40.50.300">
    <property type="entry name" value="P-loop containing nucleotide triphosphate hydrolases"/>
    <property type="match status" value="2"/>
</dbReference>
<dbReference type="SUPFAM" id="SSF52540">
    <property type="entry name" value="P-loop containing nucleoside triphosphate hydrolases"/>
    <property type="match status" value="1"/>
</dbReference>
<accession>A0A9D1SY15</accession>